<accession>A0A2V2N031</accession>
<dbReference type="Pfam" id="PF04434">
    <property type="entry name" value="SWIM"/>
    <property type="match status" value="1"/>
</dbReference>
<reference evidence="3 4" key="1">
    <citation type="submission" date="2018-05" db="EMBL/GenBank/DDBJ databases">
        <title>Draft genome of Methanospirillum stamsii Pt1.</title>
        <authorList>
            <person name="Dueholm M.S."/>
            <person name="Nielsen P.H."/>
            <person name="Bakmann L.F."/>
            <person name="Otzen D.E."/>
        </authorList>
    </citation>
    <scope>NUCLEOTIDE SEQUENCE [LARGE SCALE GENOMIC DNA]</scope>
    <source>
        <strain evidence="3 4">Pt1</strain>
    </source>
</reference>
<dbReference type="GO" id="GO:0008270">
    <property type="term" value="F:zinc ion binding"/>
    <property type="evidence" value="ECO:0007669"/>
    <property type="project" value="UniProtKB-KW"/>
</dbReference>
<dbReference type="OrthoDB" id="196752at2157"/>
<evidence type="ECO:0000256" key="1">
    <source>
        <dbReference type="PROSITE-ProRule" id="PRU00325"/>
    </source>
</evidence>
<evidence type="ECO:0000313" key="4">
    <source>
        <dbReference type="Proteomes" id="UP000245934"/>
    </source>
</evidence>
<dbReference type="Proteomes" id="UP000245934">
    <property type="component" value="Unassembled WGS sequence"/>
</dbReference>
<evidence type="ECO:0000259" key="2">
    <source>
        <dbReference type="PROSITE" id="PS50966"/>
    </source>
</evidence>
<dbReference type="InterPro" id="IPR007527">
    <property type="entry name" value="Znf_SWIM"/>
</dbReference>
<name>A0A2V2N031_9EURY</name>
<dbReference type="PROSITE" id="PS50966">
    <property type="entry name" value="ZF_SWIM"/>
    <property type="match status" value="1"/>
</dbReference>
<feature type="domain" description="SWIM-type" evidence="2">
    <location>
        <begin position="131"/>
        <end position="166"/>
    </location>
</feature>
<comment type="caution">
    <text evidence="3">The sequence shown here is derived from an EMBL/GenBank/DDBJ whole genome shotgun (WGS) entry which is preliminary data.</text>
</comment>
<dbReference type="PANTHER" id="PTHR38133:SF1">
    <property type="entry name" value="SLR1429 PROTEIN"/>
    <property type="match status" value="1"/>
</dbReference>
<keyword evidence="4" id="KW-1185">Reference proteome</keyword>
<keyword evidence="1" id="KW-0863">Zinc-finger</keyword>
<gene>
    <name evidence="3" type="ORF">DLD82_09720</name>
</gene>
<dbReference type="PANTHER" id="PTHR38133">
    <property type="entry name" value="SLR1429 PROTEIN"/>
    <property type="match status" value="1"/>
</dbReference>
<dbReference type="EMBL" id="QGMZ01000018">
    <property type="protein sequence ID" value="PWR73512.1"/>
    <property type="molecule type" value="Genomic_DNA"/>
</dbReference>
<evidence type="ECO:0000313" key="3">
    <source>
        <dbReference type="EMBL" id="PWR73512.1"/>
    </source>
</evidence>
<protein>
    <recommendedName>
        <fullName evidence="2">SWIM-type domain-containing protein</fullName>
    </recommendedName>
</protein>
<dbReference type="AlphaFoldDB" id="A0A2V2N031"/>
<keyword evidence="1" id="KW-0862">Zinc</keyword>
<proteinExistence type="predicted"/>
<dbReference type="GeneID" id="97608779"/>
<sequence>MSYWYFPKSSPRPVKDGIKTASKRGAIGEQWWSKRFIDALHQMGMDNRLARGRTYARKGQVMRLDISGGVVTAAVQGSASKPYQISISISHWNEKEWKNVLSAISEQALYSAQMLAGEMPHEIEGIVEKAGAILFPRDGRDLKTSCSCPDYANPCKHIAAVHYILAEQFDKDPFLIFAMRGMGKDNLLDALRQERGMAEPEMPDETPLIPEVTRPVVSGAGFFSMRKPLDCIEIHLTRQAEVKGGLIRSLGPSPGKIGKNDVADLIAKAYVIAPEYVSRLVHGNLEKDGRDKKD</sequence>
<keyword evidence="1" id="KW-0479">Metal-binding</keyword>
<organism evidence="3 4">
    <name type="scientific">Methanospirillum stamsii</name>
    <dbReference type="NCBI Taxonomy" id="1277351"/>
    <lineage>
        <taxon>Archaea</taxon>
        <taxon>Methanobacteriati</taxon>
        <taxon>Methanobacteriota</taxon>
        <taxon>Stenosarchaea group</taxon>
        <taxon>Methanomicrobia</taxon>
        <taxon>Methanomicrobiales</taxon>
        <taxon>Methanospirillaceae</taxon>
        <taxon>Methanospirillum</taxon>
    </lineage>
</organism>
<dbReference type="RefSeq" id="WP_109940923.1">
    <property type="nucleotide sequence ID" value="NZ_CP176366.1"/>
</dbReference>